<dbReference type="RefSeq" id="WP_078783609.1">
    <property type="nucleotide sequence ID" value="NZ_FUYF01000002.1"/>
</dbReference>
<dbReference type="AlphaFoldDB" id="A0A1T4WGL2"/>
<dbReference type="InterPro" id="IPR008984">
    <property type="entry name" value="SMAD_FHA_dom_sf"/>
</dbReference>
<dbReference type="SUPFAM" id="SSF49879">
    <property type="entry name" value="SMAD/FHA domain"/>
    <property type="match status" value="1"/>
</dbReference>
<protein>
    <recommendedName>
        <fullName evidence="3">FHA domain-containing protein</fullName>
    </recommendedName>
</protein>
<dbReference type="EMBL" id="FUYF01000002">
    <property type="protein sequence ID" value="SKA76474.1"/>
    <property type="molecule type" value="Genomic_DNA"/>
</dbReference>
<evidence type="ECO:0000313" key="2">
    <source>
        <dbReference type="Proteomes" id="UP000190286"/>
    </source>
</evidence>
<accession>A0A1T4WGL2</accession>
<dbReference type="OrthoDB" id="370565at2"/>
<dbReference type="STRING" id="745368.SAMN02745178_00602"/>
<dbReference type="Proteomes" id="UP000190286">
    <property type="component" value="Unassembled WGS sequence"/>
</dbReference>
<reference evidence="1 2" key="1">
    <citation type="submission" date="2017-02" db="EMBL/GenBank/DDBJ databases">
        <authorList>
            <person name="Peterson S.W."/>
        </authorList>
    </citation>
    <scope>NUCLEOTIDE SEQUENCE [LARGE SCALE GENOMIC DNA]</scope>
    <source>
        <strain evidence="1 2">ATCC 27749</strain>
    </source>
</reference>
<sequence length="161" mass="17211">MKLTKCENGHFYDSDKYPECPYCNTDLLRDRSIVRTGEAEQPAAVETTAPAGPVTGWLVVLDGPAKGRDLRLGVGRSFLGLDADGTPVTLSADAPLSARRAVLVYDEEKSAFTLLPGSSQELCYLGGDAVLTPQPLTGGETLRMGGAAMKFVPFCGAEFHW</sequence>
<evidence type="ECO:0000313" key="1">
    <source>
        <dbReference type="EMBL" id="SKA76474.1"/>
    </source>
</evidence>
<dbReference type="GeneID" id="93337093"/>
<dbReference type="Gene3D" id="2.60.200.20">
    <property type="match status" value="1"/>
</dbReference>
<evidence type="ECO:0008006" key="3">
    <source>
        <dbReference type="Google" id="ProtNLM"/>
    </source>
</evidence>
<proteinExistence type="predicted"/>
<gene>
    <name evidence="1" type="ORF">SAMN02745178_00602</name>
</gene>
<organism evidence="1 2">
    <name type="scientific">Gemmiger formicilis</name>
    <dbReference type="NCBI Taxonomy" id="745368"/>
    <lineage>
        <taxon>Bacteria</taxon>
        <taxon>Bacillati</taxon>
        <taxon>Bacillota</taxon>
        <taxon>Clostridia</taxon>
        <taxon>Eubacteriales</taxon>
        <taxon>Gemmiger</taxon>
    </lineage>
</organism>
<keyword evidence="2" id="KW-1185">Reference proteome</keyword>
<name>A0A1T4WGL2_9FIRM</name>